<dbReference type="GO" id="GO:0030674">
    <property type="term" value="F:protein-macromolecule adaptor activity"/>
    <property type="evidence" value="ECO:0007669"/>
    <property type="project" value="TreeGrafter"/>
</dbReference>
<evidence type="ECO:0000259" key="2">
    <source>
        <dbReference type="Pfam" id="PF04111"/>
    </source>
</evidence>
<dbReference type="AlphaFoldDB" id="A0A0A9FJQ1"/>
<dbReference type="PANTHER" id="PTHR12768:SF4">
    <property type="entry name" value="BECLIN-1"/>
    <property type="match status" value="1"/>
</dbReference>
<organism evidence="3">
    <name type="scientific">Arundo donax</name>
    <name type="common">Giant reed</name>
    <name type="synonym">Donax arundinaceus</name>
    <dbReference type="NCBI Taxonomy" id="35708"/>
    <lineage>
        <taxon>Eukaryota</taxon>
        <taxon>Viridiplantae</taxon>
        <taxon>Streptophyta</taxon>
        <taxon>Embryophyta</taxon>
        <taxon>Tracheophyta</taxon>
        <taxon>Spermatophyta</taxon>
        <taxon>Magnoliopsida</taxon>
        <taxon>Liliopsida</taxon>
        <taxon>Poales</taxon>
        <taxon>Poaceae</taxon>
        <taxon>PACMAD clade</taxon>
        <taxon>Arundinoideae</taxon>
        <taxon>Arundineae</taxon>
        <taxon>Arundo</taxon>
    </lineage>
</organism>
<dbReference type="GO" id="GO:0045324">
    <property type="term" value="P:late endosome to vacuole transport"/>
    <property type="evidence" value="ECO:0007669"/>
    <property type="project" value="TreeGrafter"/>
</dbReference>
<dbReference type="GO" id="GO:0034271">
    <property type="term" value="C:phosphatidylinositol 3-kinase complex, class III, type I"/>
    <property type="evidence" value="ECO:0007669"/>
    <property type="project" value="TreeGrafter"/>
</dbReference>
<dbReference type="GO" id="GO:0000407">
    <property type="term" value="C:phagophore assembly site"/>
    <property type="evidence" value="ECO:0007669"/>
    <property type="project" value="TreeGrafter"/>
</dbReference>
<dbReference type="PANTHER" id="PTHR12768">
    <property type="entry name" value="BECLIN 1"/>
    <property type="match status" value="1"/>
</dbReference>
<evidence type="ECO:0000256" key="1">
    <source>
        <dbReference type="ARBA" id="ARBA00005965"/>
    </source>
</evidence>
<feature type="domain" description="Atg6 BARA" evidence="2">
    <location>
        <begin position="1"/>
        <end position="74"/>
    </location>
</feature>
<reference evidence="3" key="2">
    <citation type="journal article" date="2015" name="Data Brief">
        <title>Shoot transcriptome of the giant reed, Arundo donax.</title>
        <authorList>
            <person name="Barrero R.A."/>
            <person name="Guerrero F.D."/>
            <person name="Moolhuijzen P."/>
            <person name="Goolsby J.A."/>
            <person name="Tidwell J."/>
            <person name="Bellgard S.E."/>
            <person name="Bellgard M.I."/>
        </authorList>
    </citation>
    <scope>NUCLEOTIDE SEQUENCE</scope>
    <source>
        <tissue evidence="3">Shoot tissue taken approximately 20 cm above the soil surface</tissue>
    </source>
</reference>
<reference evidence="3" key="1">
    <citation type="submission" date="2014-09" db="EMBL/GenBank/DDBJ databases">
        <authorList>
            <person name="Magalhaes I.L.F."/>
            <person name="Oliveira U."/>
            <person name="Santos F.R."/>
            <person name="Vidigal T.H.D.A."/>
            <person name="Brescovit A.D."/>
            <person name="Santos A.J."/>
        </authorList>
    </citation>
    <scope>NUCLEOTIDE SEQUENCE</scope>
    <source>
        <tissue evidence="3">Shoot tissue taken approximately 20 cm above the soil surface</tissue>
    </source>
</reference>
<accession>A0A0A9FJQ1</accession>
<comment type="similarity">
    <text evidence="1">Belongs to the beclin family.</text>
</comment>
<dbReference type="GO" id="GO:0034272">
    <property type="term" value="C:phosphatidylinositol 3-kinase complex, class III, type II"/>
    <property type="evidence" value="ECO:0007669"/>
    <property type="project" value="TreeGrafter"/>
</dbReference>
<dbReference type="GO" id="GO:0006995">
    <property type="term" value="P:cellular response to nitrogen starvation"/>
    <property type="evidence" value="ECO:0007669"/>
    <property type="project" value="TreeGrafter"/>
</dbReference>
<dbReference type="InterPro" id="IPR038274">
    <property type="entry name" value="Atg6/Beclin_C_sf"/>
</dbReference>
<protein>
    <submittedName>
        <fullName evidence="3">Atg6</fullName>
    </submittedName>
</protein>
<dbReference type="Pfam" id="PF04111">
    <property type="entry name" value="APG6"/>
    <property type="match status" value="1"/>
</dbReference>
<sequence length="96" mass="11069">MTWFLTCLQEFAEFAISLDKENNNPPEKSLKLPYRIDGDKVGNYRAVQDCNTKENSTKALKYMLCNLKWILYWFTGNTGFPLPLGSLHTQTSKNES</sequence>
<dbReference type="InterPro" id="IPR007243">
    <property type="entry name" value="Atg6/Beclin"/>
</dbReference>
<dbReference type="GO" id="GO:0000045">
    <property type="term" value="P:autophagosome assembly"/>
    <property type="evidence" value="ECO:0007669"/>
    <property type="project" value="TreeGrafter"/>
</dbReference>
<evidence type="ECO:0000313" key="3">
    <source>
        <dbReference type="EMBL" id="JAE08503.1"/>
    </source>
</evidence>
<dbReference type="GO" id="GO:0000423">
    <property type="term" value="P:mitophagy"/>
    <property type="evidence" value="ECO:0007669"/>
    <property type="project" value="TreeGrafter"/>
</dbReference>
<name>A0A0A9FJQ1_ARUDO</name>
<proteinExistence type="inferred from homology"/>
<dbReference type="Gene3D" id="1.10.418.40">
    <property type="entry name" value="Autophagy protein 6/Beclin 1"/>
    <property type="match status" value="1"/>
</dbReference>
<dbReference type="EMBL" id="GBRH01189393">
    <property type="protein sequence ID" value="JAE08503.1"/>
    <property type="molecule type" value="Transcribed_RNA"/>
</dbReference>
<dbReference type="GO" id="GO:0043548">
    <property type="term" value="F:phosphatidylinositol 3-kinase binding"/>
    <property type="evidence" value="ECO:0007669"/>
    <property type="project" value="TreeGrafter"/>
</dbReference>
<dbReference type="InterPro" id="IPR040455">
    <property type="entry name" value="Atg6_BARA"/>
</dbReference>